<evidence type="ECO:0000313" key="1">
    <source>
        <dbReference type="EMBL" id="PWU69799.1"/>
    </source>
</evidence>
<organism evidence="1 2">
    <name type="scientific">Gracilibacillus dipsosauri</name>
    <dbReference type="NCBI Taxonomy" id="178340"/>
    <lineage>
        <taxon>Bacteria</taxon>
        <taxon>Bacillati</taxon>
        <taxon>Bacillota</taxon>
        <taxon>Bacilli</taxon>
        <taxon>Bacillales</taxon>
        <taxon>Bacillaceae</taxon>
        <taxon>Gracilibacillus</taxon>
    </lineage>
</organism>
<dbReference type="GO" id="GO:0016301">
    <property type="term" value="F:kinase activity"/>
    <property type="evidence" value="ECO:0007669"/>
    <property type="project" value="UniProtKB-KW"/>
</dbReference>
<keyword evidence="1" id="KW-0418">Kinase</keyword>
<dbReference type="Proteomes" id="UP000245624">
    <property type="component" value="Unassembled WGS sequence"/>
</dbReference>
<dbReference type="RefSeq" id="WP_054860070.1">
    <property type="nucleotide sequence ID" value="NZ_QGTD01000004.1"/>
</dbReference>
<keyword evidence="2" id="KW-1185">Reference proteome</keyword>
<gene>
    <name evidence="1" type="ORF">DLJ74_02385</name>
</gene>
<name>A0A317L7N8_9BACI</name>
<keyword evidence="1" id="KW-0808">Transferase</keyword>
<dbReference type="AlphaFoldDB" id="A0A317L7N8"/>
<protein>
    <submittedName>
        <fullName evidence="1">2-phosphoglycerate kinase</fullName>
    </submittedName>
</protein>
<proteinExistence type="predicted"/>
<sequence length="183" mass="21813">MIILIGGTSCTGKTFLAQKLLEKYRIPYFSIDHLKMGIYRSDRDCGFTPLDEDEIITEKLWPIIREMIKTMIENNQSGIIEGCYLLPEQVEALRKKYPEDIISFYLIFSTPYIRDHFDSGIIKYRNVIENRGAKEDRPITQFIEEHDKLKRKCIQNDAKYFEIEQNYEEEMMFVYQFIEEKGH</sequence>
<dbReference type="SUPFAM" id="SSF52540">
    <property type="entry name" value="P-loop containing nucleoside triphosphate hydrolases"/>
    <property type="match status" value="1"/>
</dbReference>
<dbReference type="EMBL" id="QGTD01000004">
    <property type="protein sequence ID" value="PWU69799.1"/>
    <property type="molecule type" value="Genomic_DNA"/>
</dbReference>
<evidence type="ECO:0000313" key="2">
    <source>
        <dbReference type="Proteomes" id="UP000245624"/>
    </source>
</evidence>
<dbReference type="InterPro" id="IPR027417">
    <property type="entry name" value="P-loop_NTPase"/>
</dbReference>
<reference evidence="1 2" key="1">
    <citation type="submission" date="2018-05" db="EMBL/GenBank/DDBJ databases">
        <title>Genomic analysis of Gracilibacillus dipsosauri DD1 reveals novel features of a salt-tolerant amylase.</title>
        <authorList>
            <person name="Deutch C.E."/>
            <person name="Yang S."/>
        </authorList>
    </citation>
    <scope>NUCLEOTIDE SEQUENCE [LARGE SCALE GENOMIC DNA]</scope>
    <source>
        <strain evidence="1 2">DD1</strain>
    </source>
</reference>
<dbReference type="OrthoDB" id="9788481at2"/>
<accession>A0A317L7N8</accession>
<comment type="caution">
    <text evidence="1">The sequence shown here is derived from an EMBL/GenBank/DDBJ whole genome shotgun (WGS) entry which is preliminary data.</text>
</comment>
<dbReference type="Gene3D" id="3.40.50.300">
    <property type="entry name" value="P-loop containing nucleotide triphosphate hydrolases"/>
    <property type="match status" value="1"/>
</dbReference>